<proteinExistence type="predicted"/>
<dbReference type="Proteomes" id="UP001597241">
    <property type="component" value="Unassembled WGS sequence"/>
</dbReference>
<keyword evidence="2" id="KW-1185">Reference proteome</keyword>
<dbReference type="Pfam" id="PF14054">
    <property type="entry name" value="DUF4249"/>
    <property type="match status" value="1"/>
</dbReference>
<dbReference type="RefSeq" id="WP_386806845.1">
    <property type="nucleotide sequence ID" value="NZ_JBHTMV010000001.1"/>
</dbReference>
<sequence>MNTFIKLGLLFVGILLTSCTDVIEVEVPEAAPKLVIEASIDWEKGTTGSVQTINLSLSTPYFDEDQLNPVTNATVKVTNNATGAVFNFTNQNNGSYRTYNFKPVVNNEYDLEVVYNNETYTATETLMPVVAIDEVYQSIDEGFDKDALEVNVLFTDPAGIENFYLMKFQRKGGYLAELFDISDEFTDGNQMSIFYEDEEFVVGDMIDIQLFGISKQYYNYIRLLIEQASDGGPFATIPAQLKGNCINTSNPENNAYGYFRLTQVAKESITFIE</sequence>
<organism evidence="1 2">
    <name type="scientific">Lutibacter holmesii</name>
    <dbReference type="NCBI Taxonomy" id="1137985"/>
    <lineage>
        <taxon>Bacteria</taxon>
        <taxon>Pseudomonadati</taxon>
        <taxon>Bacteroidota</taxon>
        <taxon>Flavobacteriia</taxon>
        <taxon>Flavobacteriales</taxon>
        <taxon>Flavobacteriaceae</taxon>
        <taxon>Lutibacter</taxon>
    </lineage>
</organism>
<dbReference type="EMBL" id="JBHTMV010000001">
    <property type="protein sequence ID" value="MFD1292311.1"/>
    <property type="molecule type" value="Genomic_DNA"/>
</dbReference>
<comment type="caution">
    <text evidence="1">The sequence shown here is derived from an EMBL/GenBank/DDBJ whole genome shotgun (WGS) entry which is preliminary data.</text>
</comment>
<evidence type="ECO:0000313" key="1">
    <source>
        <dbReference type="EMBL" id="MFD1292311.1"/>
    </source>
</evidence>
<accession>A0ABW3WM87</accession>
<name>A0ABW3WM87_9FLAO</name>
<evidence type="ECO:0000313" key="2">
    <source>
        <dbReference type="Proteomes" id="UP001597241"/>
    </source>
</evidence>
<gene>
    <name evidence="1" type="ORF">ACFQ5N_00565</name>
</gene>
<dbReference type="InterPro" id="IPR025345">
    <property type="entry name" value="DUF4249"/>
</dbReference>
<protein>
    <submittedName>
        <fullName evidence="1">DUF4249 domain-containing protein</fullName>
    </submittedName>
</protein>
<dbReference type="PROSITE" id="PS51257">
    <property type="entry name" value="PROKAR_LIPOPROTEIN"/>
    <property type="match status" value="1"/>
</dbReference>
<reference evidence="2" key="1">
    <citation type="journal article" date="2019" name="Int. J. Syst. Evol. Microbiol.">
        <title>The Global Catalogue of Microorganisms (GCM) 10K type strain sequencing project: providing services to taxonomists for standard genome sequencing and annotation.</title>
        <authorList>
            <consortium name="The Broad Institute Genomics Platform"/>
            <consortium name="The Broad Institute Genome Sequencing Center for Infectious Disease"/>
            <person name="Wu L."/>
            <person name="Ma J."/>
        </authorList>
    </citation>
    <scope>NUCLEOTIDE SEQUENCE [LARGE SCALE GENOMIC DNA]</scope>
    <source>
        <strain evidence="2">CCUG 62221</strain>
    </source>
</reference>